<gene>
    <name evidence="2" type="ORF">Adt_31959</name>
</gene>
<proteinExistence type="predicted"/>
<evidence type="ECO:0000313" key="3">
    <source>
        <dbReference type="Proteomes" id="UP001604336"/>
    </source>
</evidence>
<accession>A0ABD1RFK3</accession>
<name>A0ABD1RFK3_9LAMI</name>
<protein>
    <recommendedName>
        <fullName evidence="4">Transposase MuDR plant domain-containing protein</fullName>
    </recommendedName>
</protein>
<comment type="caution">
    <text evidence="2">The sequence shown here is derived from an EMBL/GenBank/DDBJ whole genome shotgun (WGS) entry which is preliminary data.</text>
</comment>
<feature type="region of interest" description="Disordered" evidence="1">
    <location>
        <begin position="1"/>
        <end position="21"/>
    </location>
</feature>
<dbReference type="EMBL" id="JBFOLK010000009">
    <property type="protein sequence ID" value="KAL2487203.1"/>
    <property type="molecule type" value="Genomic_DNA"/>
</dbReference>
<sequence length="139" mass="16663">MTDYEEDSGFIDSENEHDDDDILYEQNVTHDIENEGEERVFEGAEEVDNEVDDLDYPSTEELHIDYASNEEVGYRFPKFIAKIDMQNPKFVVGYKFRCIEEFRQSMRNYWVVNRYNVKFKTNYEIRVQGICKLGCQWKI</sequence>
<dbReference type="AlphaFoldDB" id="A0ABD1RFK3"/>
<reference evidence="3" key="1">
    <citation type="submission" date="2024-07" db="EMBL/GenBank/DDBJ databases">
        <title>Two chromosome-level genome assemblies of Korean endemic species Abeliophyllum distichum and Forsythia ovata (Oleaceae).</title>
        <authorList>
            <person name="Jang H."/>
        </authorList>
    </citation>
    <scope>NUCLEOTIDE SEQUENCE [LARGE SCALE GENOMIC DNA]</scope>
</reference>
<evidence type="ECO:0000313" key="2">
    <source>
        <dbReference type="EMBL" id="KAL2487203.1"/>
    </source>
</evidence>
<evidence type="ECO:0000256" key="1">
    <source>
        <dbReference type="SAM" id="MobiDB-lite"/>
    </source>
</evidence>
<keyword evidence="3" id="KW-1185">Reference proteome</keyword>
<organism evidence="2 3">
    <name type="scientific">Abeliophyllum distichum</name>
    <dbReference type="NCBI Taxonomy" id="126358"/>
    <lineage>
        <taxon>Eukaryota</taxon>
        <taxon>Viridiplantae</taxon>
        <taxon>Streptophyta</taxon>
        <taxon>Embryophyta</taxon>
        <taxon>Tracheophyta</taxon>
        <taxon>Spermatophyta</taxon>
        <taxon>Magnoliopsida</taxon>
        <taxon>eudicotyledons</taxon>
        <taxon>Gunneridae</taxon>
        <taxon>Pentapetalae</taxon>
        <taxon>asterids</taxon>
        <taxon>lamiids</taxon>
        <taxon>Lamiales</taxon>
        <taxon>Oleaceae</taxon>
        <taxon>Forsythieae</taxon>
        <taxon>Abeliophyllum</taxon>
    </lineage>
</organism>
<evidence type="ECO:0008006" key="4">
    <source>
        <dbReference type="Google" id="ProtNLM"/>
    </source>
</evidence>
<dbReference type="Proteomes" id="UP001604336">
    <property type="component" value="Unassembled WGS sequence"/>
</dbReference>